<evidence type="ECO:0000256" key="6">
    <source>
        <dbReference type="SAM" id="Phobius"/>
    </source>
</evidence>
<dbReference type="Proteomes" id="UP000234275">
    <property type="component" value="Unassembled WGS sequence"/>
</dbReference>
<dbReference type="RefSeq" id="XP_024709494.1">
    <property type="nucleotide sequence ID" value="XM_024851937.1"/>
</dbReference>
<dbReference type="InterPro" id="IPR020846">
    <property type="entry name" value="MFS_dom"/>
</dbReference>
<dbReference type="SUPFAM" id="SSF103473">
    <property type="entry name" value="MFS general substrate transporter"/>
    <property type="match status" value="1"/>
</dbReference>
<evidence type="ECO:0000259" key="7">
    <source>
        <dbReference type="PROSITE" id="PS50850"/>
    </source>
</evidence>
<comment type="subcellular location">
    <subcellularLocation>
        <location evidence="1">Membrane</location>
        <topology evidence="1">Multi-pass membrane protein</topology>
    </subcellularLocation>
</comment>
<keyword evidence="2 6" id="KW-0812">Transmembrane</keyword>
<evidence type="ECO:0000256" key="2">
    <source>
        <dbReference type="ARBA" id="ARBA00022692"/>
    </source>
</evidence>
<dbReference type="VEuPathDB" id="FungiDB:P170DRAFT_460399"/>
<keyword evidence="9" id="KW-1185">Reference proteome</keyword>
<feature type="transmembrane region" description="Helical" evidence="6">
    <location>
        <begin position="124"/>
        <end position="145"/>
    </location>
</feature>
<comment type="caution">
    <text evidence="8">The sequence shown here is derived from an EMBL/GenBank/DDBJ whole genome shotgun (WGS) entry which is preliminary data.</text>
</comment>
<proteinExistence type="predicted"/>
<dbReference type="GO" id="GO:0015174">
    <property type="term" value="F:basic amino acid transmembrane transporter activity"/>
    <property type="evidence" value="ECO:0007669"/>
    <property type="project" value="TreeGrafter"/>
</dbReference>
<feature type="transmembrane region" description="Helical" evidence="6">
    <location>
        <begin position="71"/>
        <end position="91"/>
    </location>
</feature>
<evidence type="ECO:0000256" key="1">
    <source>
        <dbReference type="ARBA" id="ARBA00004141"/>
    </source>
</evidence>
<feature type="region of interest" description="Disordered" evidence="5">
    <location>
        <begin position="1"/>
        <end position="20"/>
    </location>
</feature>
<name>A0A2I2GMT3_9EURO</name>
<dbReference type="InterPro" id="IPR011701">
    <property type="entry name" value="MFS"/>
</dbReference>
<feature type="transmembrane region" description="Helical" evidence="6">
    <location>
        <begin position="514"/>
        <end position="542"/>
    </location>
</feature>
<feature type="transmembrane region" description="Helical" evidence="6">
    <location>
        <begin position="191"/>
        <end position="207"/>
    </location>
</feature>
<feature type="transmembrane region" description="Helical" evidence="6">
    <location>
        <begin position="260"/>
        <end position="283"/>
    </location>
</feature>
<dbReference type="AlphaFoldDB" id="A0A2I2GMT3"/>
<reference evidence="8 9" key="1">
    <citation type="submission" date="2016-12" db="EMBL/GenBank/DDBJ databases">
        <title>The genomes of Aspergillus section Nigri reveals drivers in fungal speciation.</title>
        <authorList>
            <consortium name="DOE Joint Genome Institute"/>
            <person name="Vesth T.C."/>
            <person name="Nybo J."/>
            <person name="Theobald S."/>
            <person name="Brandl J."/>
            <person name="Frisvad J.C."/>
            <person name="Nielsen K.F."/>
            <person name="Lyhne E.K."/>
            <person name="Kogle M.E."/>
            <person name="Kuo A."/>
            <person name="Riley R."/>
            <person name="Clum A."/>
            <person name="Nolan M."/>
            <person name="Lipzen A."/>
            <person name="Salamov A."/>
            <person name="Henrissat B."/>
            <person name="Wiebenga A."/>
            <person name="De Vries R.P."/>
            <person name="Grigoriev I.V."/>
            <person name="Mortensen U.H."/>
            <person name="Andersen M.R."/>
            <person name="Baker S.E."/>
        </authorList>
    </citation>
    <scope>NUCLEOTIDE SEQUENCE [LARGE SCALE GENOMIC DNA]</scope>
    <source>
        <strain evidence="8 9">IBT 23096</strain>
    </source>
</reference>
<feature type="transmembrane region" description="Helical" evidence="6">
    <location>
        <begin position="228"/>
        <end position="248"/>
    </location>
</feature>
<protein>
    <submittedName>
        <fullName evidence="8">MFS transporter</fullName>
    </submittedName>
</protein>
<feature type="transmembrane region" description="Helical" evidence="6">
    <location>
        <begin position="333"/>
        <end position="355"/>
    </location>
</feature>
<dbReference type="Pfam" id="PF07690">
    <property type="entry name" value="MFS_1"/>
    <property type="match status" value="1"/>
</dbReference>
<organism evidence="8 9">
    <name type="scientific">Aspergillus steynii IBT 23096</name>
    <dbReference type="NCBI Taxonomy" id="1392250"/>
    <lineage>
        <taxon>Eukaryota</taxon>
        <taxon>Fungi</taxon>
        <taxon>Dikarya</taxon>
        <taxon>Ascomycota</taxon>
        <taxon>Pezizomycotina</taxon>
        <taxon>Eurotiomycetes</taxon>
        <taxon>Eurotiomycetidae</taxon>
        <taxon>Eurotiales</taxon>
        <taxon>Aspergillaceae</taxon>
        <taxon>Aspergillus</taxon>
        <taxon>Aspergillus subgen. Circumdati</taxon>
    </lineage>
</organism>
<evidence type="ECO:0000313" key="9">
    <source>
        <dbReference type="Proteomes" id="UP000234275"/>
    </source>
</evidence>
<dbReference type="GeneID" id="36559635"/>
<dbReference type="Gene3D" id="1.20.1250.20">
    <property type="entry name" value="MFS general substrate transporter like domains"/>
    <property type="match status" value="1"/>
</dbReference>
<dbReference type="EMBL" id="MSFO01000001">
    <property type="protein sequence ID" value="PLB54192.1"/>
    <property type="molecule type" value="Genomic_DNA"/>
</dbReference>
<evidence type="ECO:0000256" key="5">
    <source>
        <dbReference type="SAM" id="MobiDB-lite"/>
    </source>
</evidence>
<accession>A0A2I2GMT3</accession>
<evidence type="ECO:0000313" key="8">
    <source>
        <dbReference type="EMBL" id="PLB54192.1"/>
    </source>
</evidence>
<evidence type="ECO:0000256" key="4">
    <source>
        <dbReference type="ARBA" id="ARBA00023136"/>
    </source>
</evidence>
<feature type="transmembrane region" description="Helical" evidence="6">
    <location>
        <begin position="449"/>
        <end position="472"/>
    </location>
</feature>
<gene>
    <name evidence="8" type="ORF">P170DRAFT_460399</name>
</gene>
<feature type="transmembrane region" description="Helical" evidence="6">
    <location>
        <begin position="413"/>
        <end position="437"/>
    </location>
</feature>
<feature type="domain" description="Major facilitator superfamily (MFS) profile" evidence="7">
    <location>
        <begin position="34"/>
        <end position="547"/>
    </location>
</feature>
<keyword evidence="4 6" id="KW-0472">Membrane</keyword>
<dbReference type="PANTHER" id="PTHR23501:SF33">
    <property type="entry name" value="MAJOR FACILITATOR SUPERFAMILY (MFS) PROFILE DOMAIN-CONTAINING PROTEIN"/>
    <property type="match status" value="1"/>
</dbReference>
<feature type="transmembrane region" description="Helical" evidence="6">
    <location>
        <begin position="292"/>
        <end position="313"/>
    </location>
</feature>
<dbReference type="OrthoDB" id="6770063at2759"/>
<feature type="transmembrane region" description="Helical" evidence="6">
    <location>
        <begin position="389"/>
        <end position="407"/>
    </location>
</feature>
<sequence>MPSEEYRLVSNGEDDETESVASFQKPAGKSNKLAILIAYLGAVLSSSEESLVTATYSIIASDFQELSKSSLLLTSYNLGYCIALPVYGALADLFGRKFSLLLGYFFFGLGCVICTIGTSINHLVIGRAIGGTGSAGMVVMISIMITDFAPPSEVALLRSYTNLSNLIGRSFGAPLGSLVTSTFGWRWAFGGRLPVILACFLLAKVYMPDINPPQKDKDASRGEKLKSIDYAGTAAFAAAIVPFLLALVAVGDQNGGGSSYIYKLLAVSAVFCIAFVLVECLWVKRPLVPLQLVWQGVGQYWLVQLLIFIGRLAMTTNIAEYLTQVKGVAGEVASIFIIFPGVGFTSGALAAGYTIKRYLPPTIYNKTPQPYLCIHSLTLPRTKRYKKHSIAAIILGIVFSALLFRSWHETSSIWESLLIIPISAATGFTLSCEFIGVSSRAPQEHLAPAIGAYYLSQQLGMIIGSAIGPVFVRRGFVHEMGVRVQDGGERNRIISDVLADSRFHLSLPDQVRGIVQVCLAFGYQFIPLTSVVTMSLALPIFIMKREERIE</sequence>
<dbReference type="InterPro" id="IPR036259">
    <property type="entry name" value="MFS_trans_sf"/>
</dbReference>
<dbReference type="GO" id="GO:0000329">
    <property type="term" value="C:fungal-type vacuole membrane"/>
    <property type="evidence" value="ECO:0007669"/>
    <property type="project" value="TreeGrafter"/>
</dbReference>
<keyword evidence="3 6" id="KW-1133">Transmembrane helix</keyword>
<dbReference type="PANTHER" id="PTHR23501">
    <property type="entry name" value="MAJOR FACILITATOR SUPERFAMILY"/>
    <property type="match status" value="1"/>
</dbReference>
<evidence type="ECO:0000256" key="3">
    <source>
        <dbReference type="ARBA" id="ARBA00022989"/>
    </source>
</evidence>
<feature type="transmembrane region" description="Helical" evidence="6">
    <location>
        <begin position="98"/>
        <end position="118"/>
    </location>
</feature>
<dbReference type="PROSITE" id="PS50850">
    <property type="entry name" value="MFS"/>
    <property type="match status" value="1"/>
</dbReference>